<feature type="compositionally biased region" description="Low complexity" evidence="9">
    <location>
        <begin position="639"/>
        <end position="650"/>
    </location>
</feature>
<evidence type="ECO:0000313" key="13">
    <source>
        <dbReference type="Proteomes" id="UP001344447"/>
    </source>
</evidence>
<feature type="compositionally biased region" description="Low complexity" evidence="9">
    <location>
        <begin position="345"/>
        <end position="368"/>
    </location>
</feature>
<keyword evidence="13" id="KW-1185">Reference proteome</keyword>
<evidence type="ECO:0000256" key="7">
    <source>
        <dbReference type="PROSITE-ProRule" id="PRU01077"/>
    </source>
</evidence>
<feature type="region of interest" description="Disordered" evidence="9">
    <location>
        <begin position="279"/>
        <end position="332"/>
    </location>
</feature>
<evidence type="ECO:0000256" key="5">
    <source>
        <dbReference type="ARBA" id="ARBA00023054"/>
    </source>
</evidence>
<dbReference type="GO" id="GO:0016050">
    <property type="term" value="P:vesicle organization"/>
    <property type="evidence" value="ECO:0007669"/>
    <property type="project" value="UniProtKB-ARBA"/>
</dbReference>
<feature type="compositionally biased region" description="Polar residues" evidence="9">
    <location>
        <begin position="651"/>
        <end position="669"/>
    </location>
</feature>
<feature type="region of interest" description="Disordered" evidence="9">
    <location>
        <begin position="757"/>
        <end position="780"/>
    </location>
</feature>
<evidence type="ECO:0000256" key="6">
    <source>
        <dbReference type="ARBA" id="ARBA00046298"/>
    </source>
</evidence>
<organism evidence="12 13">
    <name type="scientific">Dictyostelium firmibasis</name>
    <dbReference type="NCBI Taxonomy" id="79012"/>
    <lineage>
        <taxon>Eukaryota</taxon>
        <taxon>Amoebozoa</taxon>
        <taxon>Evosea</taxon>
        <taxon>Eumycetozoa</taxon>
        <taxon>Dictyostelia</taxon>
        <taxon>Dictyosteliales</taxon>
        <taxon>Dictyosteliaceae</taxon>
        <taxon>Dictyostelium</taxon>
    </lineage>
</organism>
<proteinExistence type="predicted"/>
<dbReference type="SUPFAM" id="SSF103657">
    <property type="entry name" value="BAR/IMD domain-like"/>
    <property type="match status" value="1"/>
</dbReference>
<dbReference type="PROSITE" id="PS51741">
    <property type="entry name" value="F_BAR"/>
    <property type="match status" value="1"/>
</dbReference>
<dbReference type="GO" id="GO:0007165">
    <property type="term" value="P:signal transduction"/>
    <property type="evidence" value="ECO:0007669"/>
    <property type="project" value="InterPro"/>
</dbReference>
<dbReference type="InterPro" id="IPR008936">
    <property type="entry name" value="Rho_GTPase_activation_prot"/>
</dbReference>
<feature type="domain" description="Rho-GAP" evidence="10">
    <location>
        <begin position="416"/>
        <end position="605"/>
    </location>
</feature>
<evidence type="ECO:0000256" key="3">
    <source>
        <dbReference type="ARBA" id="ARBA00022490"/>
    </source>
</evidence>
<dbReference type="PANTHER" id="PTHR45876:SF11">
    <property type="entry name" value="GTPASE ACTIVATING PROTEIN HOMOLOG 3-RELATED"/>
    <property type="match status" value="1"/>
</dbReference>
<name>A0AAN7YX79_9MYCE</name>
<dbReference type="Gene3D" id="1.10.555.10">
    <property type="entry name" value="Rho GTPase activation protein"/>
    <property type="match status" value="1"/>
</dbReference>
<evidence type="ECO:0000256" key="1">
    <source>
        <dbReference type="ARBA" id="ARBA00004496"/>
    </source>
</evidence>
<accession>A0AAN7YX79</accession>
<dbReference type="Pfam" id="PF00620">
    <property type="entry name" value="RhoGAP"/>
    <property type="match status" value="1"/>
</dbReference>
<feature type="compositionally biased region" description="Low complexity" evidence="9">
    <location>
        <begin position="713"/>
        <end position="731"/>
    </location>
</feature>
<dbReference type="CDD" id="cd07610">
    <property type="entry name" value="FCH_F-BAR"/>
    <property type="match status" value="1"/>
</dbReference>
<dbReference type="SUPFAM" id="SSF48350">
    <property type="entry name" value="GTPase activation domain, GAP"/>
    <property type="match status" value="1"/>
</dbReference>
<dbReference type="Gene3D" id="1.20.1270.60">
    <property type="entry name" value="Arfaptin homology (AH) domain/BAR domain"/>
    <property type="match status" value="1"/>
</dbReference>
<dbReference type="SMART" id="SM00324">
    <property type="entry name" value="RhoGAP"/>
    <property type="match status" value="1"/>
</dbReference>
<feature type="region of interest" description="Disordered" evidence="9">
    <location>
        <begin position="998"/>
        <end position="1130"/>
    </location>
</feature>
<dbReference type="EMBL" id="JAVFKY010000005">
    <property type="protein sequence ID" value="KAK5575930.1"/>
    <property type="molecule type" value="Genomic_DNA"/>
</dbReference>
<comment type="subcellular location">
    <subcellularLocation>
        <location evidence="6">Contractile vacuole</location>
    </subcellularLocation>
    <subcellularLocation>
        <location evidence="1">Cytoplasm</location>
    </subcellularLocation>
</comment>
<dbReference type="InterPro" id="IPR001060">
    <property type="entry name" value="FCH_dom"/>
</dbReference>
<keyword evidence="4" id="KW-0926">Vacuole</keyword>
<dbReference type="FunFam" id="1.20.1270.60:FF:000060">
    <property type="entry name" value="Actin polymerization protein Bzz1"/>
    <property type="match status" value="1"/>
</dbReference>
<feature type="compositionally biased region" description="Low complexity" evidence="9">
    <location>
        <begin position="615"/>
        <end position="631"/>
    </location>
</feature>
<dbReference type="InterPro" id="IPR000198">
    <property type="entry name" value="RhoGAP_dom"/>
</dbReference>
<evidence type="ECO:0000256" key="4">
    <source>
        <dbReference type="ARBA" id="ARBA00022554"/>
    </source>
</evidence>
<feature type="coiled-coil region" evidence="8">
    <location>
        <begin position="1138"/>
        <end position="1165"/>
    </location>
</feature>
<feature type="region of interest" description="Disordered" evidence="9">
    <location>
        <begin position="609"/>
        <end position="669"/>
    </location>
</feature>
<dbReference type="SMART" id="SM00055">
    <property type="entry name" value="FCH"/>
    <property type="match status" value="1"/>
</dbReference>
<gene>
    <name evidence="12" type="ORF">RB653_007065</name>
</gene>
<sequence length="1282" mass="143827">MTVDNSQIPNLTQPESFADLWDGYENVSKATEKGVLLLKDITKFFKKRIQSEDEYSKTLSKLVLKFEPMAPDGYIGPRLKNTWDQIKLETLTHSNHHENICNNISTHIIEPIEGLIVDLEQKMKSIHVDAEKSFIHYQESVAKLKKAKQNYDRLCKDSFEITGVSKGETQKVQKRAIKAAQDVIKADKEYRAQINETNSSQKQFLTELIPKIMNDLQRLEMVRIHMVKSYFHRYFKSMESTPQKFNTETENLLNLINSINNEDEIQDFVRKSKTTHKYPKPFEYEPYLDRFTTPPPPPPPQISSPQLLSPRDFSIQHSSSSNSLPIFPTQHQLNLNNSGNSITNSLSLSSDSLQNVNNNNNNSNSNNNTPTKEKKPSGWGLKRFSTSVSSTSDRKLLNKQIQSIGLAHNGGNIFNNKIEEIMSAQKKKYPFLEIPFIVVFLKHKLVALDVYKTQGIFRVPGNVVDINSLKKRFDEGNYEVAPTENVYTIASLLKLWLREITEPLFPLTIYDQCIENSNKREKIFEIVSSLPILNQKTISYIIDLLQECGKAENVEHNKMNFPNLAMVFSPCFLRCSHTDPNILLGNIFKEKEFVQNLIEYFTPLQVNDSLEGPPSSSSSSSTSINQSSIESPPSSPLRNSATNSKSANSTPLSTPIKSSMANTQSTPNAKHNLLSPIVEQQSPNNGKQPIALTQTYSHLNIGNVPSIVNNQPKQTVQTVQQQQPQQHPTSVSAPATPHTVAVNPKINQIKAETITTPQKSTDGSTGMIGSPSAHLMSPSEVKRRSNAVYLDDQERCKQRIDELHTQVNELYSDITTIETTTYFAMQSSLLITKLTKSLESFLTVDMWNLTLQDIKEAIEKNKFVSPPPINFKIPSKMPKLSPIELVQNEQSSELLRSWLSNVTLTVNRINEYLCYLGGVVIRIHSPDTLLAISNLFTDYDLSPQQNPKFVSLTLEQSTIFIQKTMALLEPLNPFTSDELNINVKVQDTITPASFSPALISDPDCNSPPTNSNSRLLNASSDLSTTPLSSSPSTSSLSLSTKDKSGVDNNNNSPSIVITSTTTTNNIKSGTSSSNTGNISTPKSSSSSITTTSTSNNTTTTNNSNPNEKISHAIISPSSSTTSFKFDDDDDEEEDIDLLEMNNKLHSQLTEELKKKQQQYKQLIFDVIDMMKDKKKLMNSLDLTNSDSQLDIKSIAKLSLSLKRTLDNFTSDSDFDIEDEVDPIINKENDSFVNLKIMTSHFISRIVVILTTILSISNEFNSNLYELLLPFNENNNNNNINNE</sequence>
<feature type="compositionally biased region" description="Pro residues" evidence="9">
    <location>
        <begin position="293"/>
        <end position="302"/>
    </location>
</feature>
<feature type="domain" description="F-BAR" evidence="11">
    <location>
        <begin position="14"/>
        <end position="264"/>
    </location>
</feature>
<evidence type="ECO:0000256" key="8">
    <source>
        <dbReference type="SAM" id="Coils"/>
    </source>
</evidence>
<evidence type="ECO:0000259" key="10">
    <source>
        <dbReference type="PROSITE" id="PS50238"/>
    </source>
</evidence>
<protein>
    <submittedName>
        <fullName evidence="12">Uncharacterized protein</fullName>
    </submittedName>
</protein>
<feature type="compositionally biased region" description="Low complexity" evidence="9">
    <location>
        <begin position="1019"/>
        <end position="1039"/>
    </location>
</feature>
<evidence type="ECO:0000313" key="12">
    <source>
        <dbReference type="EMBL" id="KAK5575930.1"/>
    </source>
</evidence>
<dbReference type="Proteomes" id="UP001344447">
    <property type="component" value="Unassembled WGS sequence"/>
</dbReference>
<feature type="region of interest" description="Disordered" evidence="9">
    <location>
        <begin position="345"/>
        <end position="386"/>
    </location>
</feature>
<dbReference type="GO" id="GO:0042330">
    <property type="term" value="P:taxis"/>
    <property type="evidence" value="ECO:0007669"/>
    <property type="project" value="UniProtKB-ARBA"/>
</dbReference>
<evidence type="ECO:0000259" key="11">
    <source>
        <dbReference type="PROSITE" id="PS51741"/>
    </source>
</evidence>
<dbReference type="FunFam" id="1.10.555.10:FF:000105">
    <property type="entry name" value="Mental retardation GTPase activating protein homolog 2"/>
    <property type="match status" value="1"/>
</dbReference>
<keyword evidence="3" id="KW-0963">Cytoplasm</keyword>
<comment type="caution">
    <text evidence="12">The sequence shown here is derived from an EMBL/GenBank/DDBJ whole genome shotgun (WGS) entry which is preliminary data.</text>
</comment>
<dbReference type="InterPro" id="IPR027267">
    <property type="entry name" value="AH/BAR_dom_sf"/>
</dbReference>
<keyword evidence="2" id="KW-0343">GTPase activation</keyword>
<feature type="compositionally biased region" description="Polar residues" evidence="9">
    <location>
        <begin position="1006"/>
        <end position="1018"/>
    </location>
</feature>
<evidence type="ECO:0000256" key="2">
    <source>
        <dbReference type="ARBA" id="ARBA00022468"/>
    </source>
</evidence>
<dbReference type="PANTHER" id="PTHR45876">
    <property type="entry name" value="FI04035P"/>
    <property type="match status" value="1"/>
</dbReference>
<dbReference type="GO" id="GO:0000331">
    <property type="term" value="C:contractile vacuole"/>
    <property type="evidence" value="ECO:0007669"/>
    <property type="project" value="UniProtKB-SubCell"/>
</dbReference>
<keyword evidence="5 7" id="KW-0175">Coiled coil</keyword>
<feature type="compositionally biased region" description="Low complexity" evidence="9">
    <location>
        <begin position="1048"/>
        <end position="1106"/>
    </location>
</feature>
<feature type="compositionally biased region" description="Polar residues" evidence="9">
    <location>
        <begin position="315"/>
        <end position="332"/>
    </location>
</feature>
<dbReference type="GO" id="GO:0005096">
    <property type="term" value="F:GTPase activator activity"/>
    <property type="evidence" value="ECO:0007669"/>
    <property type="project" value="UniProtKB-KW"/>
</dbReference>
<dbReference type="PROSITE" id="PS50238">
    <property type="entry name" value="RHOGAP"/>
    <property type="match status" value="1"/>
</dbReference>
<dbReference type="InterPro" id="IPR031160">
    <property type="entry name" value="F_BAR_dom"/>
</dbReference>
<evidence type="ECO:0000256" key="9">
    <source>
        <dbReference type="SAM" id="MobiDB-lite"/>
    </source>
</evidence>
<feature type="region of interest" description="Disordered" evidence="9">
    <location>
        <begin position="713"/>
        <end position="737"/>
    </location>
</feature>
<dbReference type="Pfam" id="PF00611">
    <property type="entry name" value="FCH"/>
    <property type="match status" value="1"/>
</dbReference>
<reference evidence="12 13" key="1">
    <citation type="submission" date="2023-11" db="EMBL/GenBank/DDBJ databases">
        <title>Dfirmibasis_genome.</title>
        <authorList>
            <person name="Edelbroek B."/>
            <person name="Kjellin J."/>
            <person name="Jerlstrom-Hultqvist J."/>
            <person name="Soderbom F."/>
        </authorList>
    </citation>
    <scope>NUCLEOTIDE SEQUENCE [LARGE SCALE GENOMIC DNA]</scope>
    <source>
        <strain evidence="12 13">TNS-C-14</strain>
    </source>
</reference>